<evidence type="ECO:0000256" key="1">
    <source>
        <dbReference type="ARBA" id="ARBA00001946"/>
    </source>
</evidence>
<dbReference type="EMBL" id="SMGQ01000011">
    <property type="protein sequence ID" value="TCK98661.1"/>
    <property type="molecule type" value="Genomic_DNA"/>
</dbReference>
<dbReference type="GO" id="GO:0016787">
    <property type="term" value="F:hydrolase activity"/>
    <property type="evidence" value="ECO:0007669"/>
    <property type="project" value="UniProtKB-KW"/>
</dbReference>
<dbReference type="GO" id="GO:0043571">
    <property type="term" value="P:maintenance of CRISPR repeat elements"/>
    <property type="evidence" value="ECO:0007669"/>
    <property type="project" value="UniProtKB-UniRule"/>
</dbReference>
<evidence type="ECO:0000256" key="8">
    <source>
        <dbReference type="ARBA" id="ARBA00023118"/>
    </source>
</evidence>
<evidence type="ECO:0000256" key="9">
    <source>
        <dbReference type="HAMAP-Rule" id="MF_01471"/>
    </source>
</evidence>
<dbReference type="InterPro" id="IPR019199">
    <property type="entry name" value="Virulence_VapD/CRISPR_Cas2"/>
</dbReference>
<keyword evidence="7 9" id="KW-0460">Magnesium</keyword>
<keyword evidence="5 9" id="KW-0255">Endonuclease</keyword>
<comment type="similarity">
    <text evidence="2 9">Belongs to the CRISPR-associated endoribonuclease Cas2 protein family.</text>
</comment>
<evidence type="ECO:0000256" key="6">
    <source>
        <dbReference type="ARBA" id="ARBA00022801"/>
    </source>
</evidence>
<dbReference type="Gene3D" id="3.30.70.240">
    <property type="match status" value="1"/>
</dbReference>
<keyword evidence="11" id="KW-1185">Reference proteome</keyword>
<dbReference type="AlphaFoldDB" id="A0A4V2Q1R8"/>
<dbReference type="GO" id="GO:0051607">
    <property type="term" value="P:defense response to virus"/>
    <property type="evidence" value="ECO:0007669"/>
    <property type="project" value="UniProtKB-UniRule"/>
</dbReference>
<keyword evidence="4 9" id="KW-0479">Metal-binding</keyword>
<gene>
    <name evidence="9" type="primary">cas2</name>
    <name evidence="10" type="ORF">EDC19_1094</name>
</gene>
<keyword evidence="8 9" id="KW-0051">Antiviral defense</keyword>
<accession>A0A4V2Q1R8</accession>
<dbReference type="HAMAP" id="MF_01471">
    <property type="entry name" value="Cas2"/>
    <property type="match status" value="1"/>
</dbReference>
<keyword evidence="3 9" id="KW-0540">Nuclease</keyword>
<dbReference type="Proteomes" id="UP000294545">
    <property type="component" value="Unassembled WGS sequence"/>
</dbReference>
<evidence type="ECO:0000256" key="2">
    <source>
        <dbReference type="ARBA" id="ARBA00009959"/>
    </source>
</evidence>
<feature type="binding site" evidence="9">
    <location>
        <position position="13"/>
    </location>
    <ligand>
        <name>Mg(2+)</name>
        <dbReference type="ChEBI" id="CHEBI:18420"/>
        <note>catalytic</note>
    </ligand>
</feature>
<proteinExistence type="inferred from homology"/>
<evidence type="ECO:0000256" key="4">
    <source>
        <dbReference type="ARBA" id="ARBA00022723"/>
    </source>
</evidence>
<organism evidence="10 11">
    <name type="scientific">Natranaerovirga hydrolytica</name>
    <dbReference type="NCBI Taxonomy" id="680378"/>
    <lineage>
        <taxon>Bacteria</taxon>
        <taxon>Bacillati</taxon>
        <taxon>Bacillota</taxon>
        <taxon>Clostridia</taxon>
        <taxon>Lachnospirales</taxon>
        <taxon>Natranaerovirgaceae</taxon>
        <taxon>Natranaerovirga</taxon>
    </lineage>
</organism>
<evidence type="ECO:0000256" key="7">
    <source>
        <dbReference type="ARBA" id="ARBA00022842"/>
    </source>
</evidence>
<dbReference type="Pfam" id="PF09827">
    <property type="entry name" value="CRISPR_Cas2"/>
    <property type="match status" value="1"/>
</dbReference>
<evidence type="ECO:0000313" key="10">
    <source>
        <dbReference type="EMBL" id="TCK98661.1"/>
    </source>
</evidence>
<dbReference type="OrthoDB" id="279819at2"/>
<comment type="subunit">
    <text evidence="9">Homodimer, forms a heterotetramer with a Cas1 homodimer.</text>
</comment>
<dbReference type="GO" id="GO:0046872">
    <property type="term" value="F:metal ion binding"/>
    <property type="evidence" value="ECO:0007669"/>
    <property type="project" value="UniProtKB-UniRule"/>
</dbReference>
<evidence type="ECO:0000256" key="3">
    <source>
        <dbReference type="ARBA" id="ARBA00022722"/>
    </source>
</evidence>
<dbReference type="PANTHER" id="PTHR34405:SF1">
    <property type="entry name" value="CRISPR-ASSOCIATED ENDORIBONUCLEASE CAS2"/>
    <property type="match status" value="1"/>
</dbReference>
<reference evidence="10 11" key="1">
    <citation type="submission" date="2019-03" db="EMBL/GenBank/DDBJ databases">
        <title>Genomic Encyclopedia of Type Strains, Phase IV (KMG-IV): sequencing the most valuable type-strain genomes for metagenomic binning, comparative biology and taxonomic classification.</title>
        <authorList>
            <person name="Goeker M."/>
        </authorList>
    </citation>
    <scope>NUCLEOTIDE SEQUENCE [LARGE SCALE GENOMIC DNA]</scope>
    <source>
        <strain evidence="10 11">DSM 24176</strain>
    </source>
</reference>
<protein>
    <recommendedName>
        <fullName evidence="9">CRISPR-associated endoribonuclease Cas2</fullName>
        <ecNumber evidence="9">3.1.-.-</ecNumber>
    </recommendedName>
</protein>
<dbReference type="GO" id="GO:0004521">
    <property type="term" value="F:RNA endonuclease activity"/>
    <property type="evidence" value="ECO:0007669"/>
    <property type="project" value="InterPro"/>
</dbReference>
<dbReference type="CDD" id="cd09725">
    <property type="entry name" value="Cas2_I_II_III"/>
    <property type="match status" value="1"/>
</dbReference>
<evidence type="ECO:0000313" key="11">
    <source>
        <dbReference type="Proteomes" id="UP000294545"/>
    </source>
</evidence>
<keyword evidence="6 9" id="KW-0378">Hydrolase</keyword>
<comment type="cofactor">
    <cofactor evidence="1 9">
        <name>Mg(2+)</name>
        <dbReference type="ChEBI" id="CHEBI:18420"/>
    </cofactor>
</comment>
<dbReference type="PANTHER" id="PTHR34405">
    <property type="entry name" value="CRISPR-ASSOCIATED ENDORIBONUCLEASE CAS2"/>
    <property type="match status" value="1"/>
</dbReference>
<comment type="caution">
    <text evidence="10">The sequence shown here is derived from an EMBL/GenBank/DDBJ whole genome shotgun (WGS) entry which is preliminary data.</text>
</comment>
<dbReference type="NCBIfam" id="TIGR01573">
    <property type="entry name" value="cas2"/>
    <property type="match status" value="1"/>
</dbReference>
<name>A0A4V2Q1R8_9FIRM</name>
<evidence type="ECO:0000256" key="5">
    <source>
        <dbReference type="ARBA" id="ARBA00022759"/>
    </source>
</evidence>
<comment type="function">
    <text evidence="9">CRISPR (clustered regularly interspaced short palindromic repeat), is an adaptive immune system that provides protection against mobile genetic elements (viruses, transposable elements and conjugative plasmids). CRISPR clusters contain sequences complementary to antecedent mobile elements and target invading nucleic acids. CRISPR clusters are transcribed and processed into CRISPR RNA (crRNA). Functions as a ssRNA-specific endoribonuclease. Involved in the integration of spacer DNA into the CRISPR cassette.</text>
</comment>
<dbReference type="InterPro" id="IPR021127">
    <property type="entry name" value="CRISPR_associated_Cas2"/>
</dbReference>
<dbReference type="SUPFAM" id="SSF143430">
    <property type="entry name" value="TTP0101/SSO1404-like"/>
    <property type="match status" value="1"/>
</dbReference>
<dbReference type="EC" id="3.1.-.-" evidence="9"/>
<sequence>MKKNYNYVFLFYDVNEKRVAKVFKICKKYLTHHQKSVFRGEITPSKLMSLQAELEKIINKNEDFVTFINLLSDYYFDEVTLGKNPKEPNGELFL</sequence>
<dbReference type="RefSeq" id="WP_132281659.1">
    <property type="nucleotide sequence ID" value="NZ_SMGQ01000011.1"/>
</dbReference>